<dbReference type="EMBL" id="NHTK01006102">
    <property type="protein sequence ID" value="PPQ63972.1"/>
    <property type="molecule type" value="Genomic_DNA"/>
</dbReference>
<feature type="compositionally biased region" description="Low complexity" evidence="1">
    <location>
        <begin position="710"/>
        <end position="728"/>
    </location>
</feature>
<feature type="compositionally biased region" description="Pro residues" evidence="1">
    <location>
        <begin position="210"/>
        <end position="225"/>
    </location>
</feature>
<feature type="compositionally biased region" description="Low complexity" evidence="1">
    <location>
        <begin position="393"/>
        <end position="405"/>
    </location>
</feature>
<evidence type="ECO:0000256" key="1">
    <source>
        <dbReference type="SAM" id="MobiDB-lite"/>
    </source>
</evidence>
<reference evidence="2 3" key="1">
    <citation type="journal article" date="2018" name="Evol. Lett.">
        <title>Horizontal gene cluster transfer increased hallucinogenic mushroom diversity.</title>
        <authorList>
            <person name="Reynolds H.T."/>
            <person name="Vijayakumar V."/>
            <person name="Gluck-Thaler E."/>
            <person name="Korotkin H.B."/>
            <person name="Matheny P.B."/>
            <person name="Slot J.C."/>
        </authorList>
    </citation>
    <scope>NUCLEOTIDE SEQUENCE [LARGE SCALE GENOMIC DNA]</scope>
    <source>
        <strain evidence="2 3">2629</strain>
    </source>
</reference>
<organism evidence="2 3">
    <name type="scientific">Panaeolus cyanescens</name>
    <dbReference type="NCBI Taxonomy" id="181874"/>
    <lineage>
        <taxon>Eukaryota</taxon>
        <taxon>Fungi</taxon>
        <taxon>Dikarya</taxon>
        <taxon>Basidiomycota</taxon>
        <taxon>Agaricomycotina</taxon>
        <taxon>Agaricomycetes</taxon>
        <taxon>Agaricomycetidae</taxon>
        <taxon>Agaricales</taxon>
        <taxon>Agaricineae</taxon>
        <taxon>Galeropsidaceae</taxon>
        <taxon>Panaeolus</taxon>
    </lineage>
</organism>
<sequence length="794" mass="84122">MATIPQQNQQMSMTNPHQQRFPMPPNHMSSQVQQRSMLMRQGPNQPQLNSAPTNPAAVPIQGMPFAATMMHQQPQGPNAATVRRVQSQPHMNPLGAPIPNQVSPAMQLAMNQQSAMPPQIRQAASQQNQLRMHQAQMMQTGLTNDIGPLGMPRQPANPAMQQGVARTASGQPPMSSLPQPPMGGPSSIPAGMQQSHHQNSFPGSTSIPPQHQPPPISSSPRPPQGYNPSQFPGGNPGRPGPPGSAGGPQSYGFAPSPTPPMPVGEVSQPSPSGMMQGGAPNRANFSAQGSQFDMMGNNEVYPNFGMHPPTTVPPRPPSMGGPHQPPGGQSQASQNMLQAQSQQNQQQNQQSASQQPSNPQLHNQQLQPPQQQPQQTQPSQSHQSSPRADQMNPHPQRPQSQPRHSTPGRPPSQAGAQRNAPGPVVGPGPGSAAGANATAGNAIGGPSQPPRTMGPVGIGAPLTGVGRIQQPAGPSAGGLPAIAPRPGPGGMPAQNAQGGPGLIGGAPPNGVGDVAPPPLFRPMGSVNQGTGQAVLRLLQFSGVLASENKTKLQLSYWNDLVKEYFTPKAIMKLTLWKDNQRNEAKPFEIGVPILPRFFLVTTQSGVKSMTLSLDGARERQFGQGHYVVECVAAIWTYKYTNGYIVTLRGPLTAHVLITLSSPPGQPQTYTFKFEELQFDANFHDKYIALDSIAGKRSIDGRRTPPGSDEGSSNSPAQSASGQSSQSQQHKWEEPRIMLEGASIPGEPVNAFGIPQATMRCLELAESVSSMADLITFANETGLGPQGEYIKTYFL</sequence>
<feature type="compositionally biased region" description="Polar residues" evidence="1">
    <location>
        <begin position="192"/>
        <end position="203"/>
    </location>
</feature>
<feature type="compositionally biased region" description="Polar residues" evidence="1">
    <location>
        <begin position="1"/>
        <end position="18"/>
    </location>
</feature>
<dbReference type="AlphaFoldDB" id="A0A409VAP6"/>
<dbReference type="OrthoDB" id="774557at2759"/>
<feature type="region of interest" description="Disordered" evidence="1">
    <location>
        <begin position="144"/>
        <end position="458"/>
    </location>
</feature>
<feature type="compositionally biased region" description="Pro residues" evidence="1">
    <location>
        <begin position="310"/>
        <end position="325"/>
    </location>
</feature>
<feature type="compositionally biased region" description="Low complexity" evidence="1">
    <location>
        <begin position="326"/>
        <end position="386"/>
    </location>
</feature>
<evidence type="ECO:0000313" key="3">
    <source>
        <dbReference type="Proteomes" id="UP000284842"/>
    </source>
</evidence>
<dbReference type="STRING" id="181874.A0A409VAP6"/>
<keyword evidence="3" id="KW-1185">Reference proteome</keyword>
<name>A0A409VAP6_9AGAR</name>
<dbReference type="Proteomes" id="UP000284842">
    <property type="component" value="Unassembled WGS sequence"/>
</dbReference>
<gene>
    <name evidence="2" type="ORF">CVT24_009095</name>
</gene>
<feature type="region of interest" description="Disordered" evidence="1">
    <location>
        <begin position="696"/>
        <end position="731"/>
    </location>
</feature>
<comment type="caution">
    <text evidence="2">The sequence shown here is derived from an EMBL/GenBank/DDBJ whole genome shotgun (WGS) entry which is preliminary data.</text>
</comment>
<dbReference type="PANTHER" id="PTHR10378">
    <property type="entry name" value="LIM DOMAIN-BINDING PROTEIN"/>
    <property type="match status" value="1"/>
</dbReference>
<feature type="region of interest" description="Disordered" evidence="1">
    <location>
        <begin position="1"/>
        <end position="31"/>
    </location>
</feature>
<evidence type="ECO:0000313" key="2">
    <source>
        <dbReference type="EMBL" id="PPQ63972.1"/>
    </source>
</evidence>
<proteinExistence type="predicted"/>
<protein>
    <submittedName>
        <fullName evidence="2">Uncharacterized protein</fullName>
    </submittedName>
</protein>
<dbReference type="Pfam" id="PF01803">
    <property type="entry name" value="LIM_bind"/>
    <property type="match status" value="1"/>
</dbReference>
<dbReference type="InParanoid" id="A0A409VAP6"/>
<feature type="compositionally biased region" description="Low complexity" evidence="1">
    <location>
        <begin position="432"/>
        <end position="446"/>
    </location>
</feature>
<accession>A0A409VAP6</accession>
<dbReference type="InterPro" id="IPR029005">
    <property type="entry name" value="LIM-bd/SEUSS"/>
</dbReference>